<dbReference type="GO" id="GO:0008170">
    <property type="term" value="F:N-methyltransferase activity"/>
    <property type="evidence" value="ECO:0007669"/>
    <property type="project" value="UniProtKB-ARBA"/>
</dbReference>
<organism evidence="2 3">
    <name type="scientific">Thomasclavelia spiroformis</name>
    <dbReference type="NCBI Taxonomy" id="29348"/>
    <lineage>
        <taxon>Bacteria</taxon>
        <taxon>Bacillati</taxon>
        <taxon>Bacillota</taxon>
        <taxon>Erysipelotrichia</taxon>
        <taxon>Erysipelotrichales</taxon>
        <taxon>Coprobacillaceae</taxon>
        <taxon>Thomasclavelia</taxon>
    </lineage>
</organism>
<dbReference type="Proteomes" id="UP000751224">
    <property type="component" value="Unassembled WGS sequence"/>
</dbReference>
<dbReference type="InterPro" id="IPR002052">
    <property type="entry name" value="DNA_methylase_N6_adenine_CS"/>
</dbReference>
<name>A0A943EPK1_9FIRM</name>
<comment type="caution">
    <text evidence="2">The sequence shown here is derived from an EMBL/GenBank/DDBJ whole genome shotgun (WGS) entry which is preliminary data.</text>
</comment>
<dbReference type="GO" id="GO:0003676">
    <property type="term" value="F:nucleic acid binding"/>
    <property type="evidence" value="ECO:0007669"/>
    <property type="project" value="InterPro"/>
</dbReference>
<dbReference type="GO" id="GO:0032259">
    <property type="term" value="P:methylation"/>
    <property type="evidence" value="ECO:0007669"/>
    <property type="project" value="InterPro"/>
</dbReference>
<dbReference type="SUPFAM" id="SSF53335">
    <property type="entry name" value="S-adenosyl-L-methionine-dependent methyltransferases"/>
    <property type="match status" value="1"/>
</dbReference>
<dbReference type="EMBL" id="JAGZCC010000026">
    <property type="protein sequence ID" value="MBS5588272.1"/>
    <property type="molecule type" value="Genomic_DNA"/>
</dbReference>
<evidence type="ECO:0000259" key="1">
    <source>
        <dbReference type="Pfam" id="PF05175"/>
    </source>
</evidence>
<dbReference type="PANTHER" id="PTHR47739:SF1">
    <property type="entry name" value="TRNA1(VAL) (ADENINE(37)-N6)-METHYLTRANSFERASE"/>
    <property type="match status" value="1"/>
</dbReference>
<proteinExistence type="predicted"/>
<evidence type="ECO:0000313" key="3">
    <source>
        <dbReference type="Proteomes" id="UP000751224"/>
    </source>
</evidence>
<protein>
    <submittedName>
        <fullName evidence="2">tRNA1(Val) (Adenine(37)-N6)-methyltransferase</fullName>
    </submittedName>
</protein>
<dbReference type="InterPro" id="IPR029063">
    <property type="entry name" value="SAM-dependent_MTases_sf"/>
</dbReference>
<dbReference type="AlphaFoldDB" id="A0A943EPK1"/>
<gene>
    <name evidence="2" type="ORF">KHX14_05565</name>
</gene>
<dbReference type="CDD" id="cd02440">
    <property type="entry name" value="AdoMet_MTases"/>
    <property type="match status" value="1"/>
</dbReference>
<dbReference type="PANTHER" id="PTHR47739">
    <property type="entry name" value="TRNA1(VAL) (ADENINE(37)-N6)-METHYLTRANSFERASE"/>
    <property type="match status" value="1"/>
</dbReference>
<dbReference type="Gene3D" id="3.40.50.150">
    <property type="entry name" value="Vaccinia Virus protein VP39"/>
    <property type="match status" value="1"/>
</dbReference>
<dbReference type="Pfam" id="PF05175">
    <property type="entry name" value="MTS"/>
    <property type="match status" value="1"/>
</dbReference>
<dbReference type="GO" id="GO:0008757">
    <property type="term" value="F:S-adenosylmethionine-dependent methyltransferase activity"/>
    <property type="evidence" value="ECO:0007669"/>
    <property type="project" value="UniProtKB-ARBA"/>
</dbReference>
<feature type="domain" description="Methyltransferase small" evidence="1">
    <location>
        <begin position="37"/>
        <end position="175"/>
    </location>
</feature>
<dbReference type="InterPro" id="IPR050210">
    <property type="entry name" value="tRNA_Adenine-N(6)_MTase"/>
</dbReference>
<dbReference type="PROSITE" id="PS00092">
    <property type="entry name" value="N6_MTASE"/>
    <property type="match status" value="1"/>
</dbReference>
<dbReference type="InterPro" id="IPR007848">
    <property type="entry name" value="Small_mtfrase_dom"/>
</dbReference>
<accession>A0A943EPK1</accession>
<reference evidence="2" key="1">
    <citation type="submission" date="2021-02" db="EMBL/GenBank/DDBJ databases">
        <title>Infant gut strain persistence is associated with maternal origin, phylogeny, and functional potential including surface adhesion and iron acquisition.</title>
        <authorList>
            <person name="Lou Y.C."/>
        </authorList>
    </citation>
    <scope>NUCLEOTIDE SEQUENCE</scope>
    <source>
        <strain evidence="2">L3_108_000G1_dasL3_108_000G1_metabat.metabat.11</strain>
    </source>
</reference>
<sequence length="249" mass="28884">MEYLKMDKEVVNYLLAYNNLKIIQRKDMFNFSLDTVLLANFCTITKDVKKIVDFGTNNAAIPLILSKRTNKPIIGVEIQEEAVELARKNVILNDLEDQIDIVHCDIKEFVNNSMKVGLVICNPPFFKVDEDSNLNDNEFLTIARHEIKINLEEIIKSAAKILDNRGKFAMVHRPQRMIEILNLMQKYDIEPKRIKFVYPKYNKESHILLVEGIYKGKKGLKIESPLYAHNEDGSYSDEIKKMFGEEINE</sequence>
<evidence type="ECO:0000313" key="2">
    <source>
        <dbReference type="EMBL" id="MBS5588272.1"/>
    </source>
</evidence>